<reference evidence="2" key="1">
    <citation type="submission" date="2014-11" db="EMBL/GenBank/DDBJ databases">
        <authorList>
            <person name="Amaro Gonzalez C."/>
        </authorList>
    </citation>
    <scope>NUCLEOTIDE SEQUENCE</scope>
</reference>
<name>A0A0E9PDD1_ANGAN</name>
<proteinExistence type="predicted"/>
<feature type="transmembrane region" description="Helical" evidence="1">
    <location>
        <begin position="6"/>
        <end position="25"/>
    </location>
</feature>
<evidence type="ECO:0000256" key="1">
    <source>
        <dbReference type="SAM" id="Phobius"/>
    </source>
</evidence>
<accession>A0A0E9PDD1</accession>
<organism evidence="2">
    <name type="scientific">Anguilla anguilla</name>
    <name type="common">European freshwater eel</name>
    <name type="synonym">Muraena anguilla</name>
    <dbReference type="NCBI Taxonomy" id="7936"/>
    <lineage>
        <taxon>Eukaryota</taxon>
        <taxon>Metazoa</taxon>
        <taxon>Chordata</taxon>
        <taxon>Craniata</taxon>
        <taxon>Vertebrata</taxon>
        <taxon>Euteleostomi</taxon>
        <taxon>Actinopterygii</taxon>
        <taxon>Neopterygii</taxon>
        <taxon>Teleostei</taxon>
        <taxon>Anguilliformes</taxon>
        <taxon>Anguillidae</taxon>
        <taxon>Anguilla</taxon>
    </lineage>
</organism>
<dbReference type="AlphaFoldDB" id="A0A0E9PDD1"/>
<protein>
    <submittedName>
        <fullName evidence="2">Uncharacterized protein</fullName>
    </submittedName>
</protein>
<evidence type="ECO:0000313" key="2">
    <source>
        <dbReference type="EMBL" id="JAH02661.1"/>
    </source>
</evidence>
<keyword evidence="1" id="KW-1133">Transmembrane helix</keyword>
<reference evidence="2" key="2">
    <citation type="journal article" date="2015" name="Fish Shellfish Immunol.">
        <title>Early steps in the European eel (Anguilla anguilla)-Vibrio vulnificus interaction in the gills: Role of the RtxA13 toxin.</title>
        <authorList>
            <person name="Callol A."/>
            <person name="Pajuelo D."/>
            <person name="Ebbesson L."/>
            <person name="Teles M."/>
            <person name="MacKenzie S."/>
            <person name="Amaro C."/>
        </authorList>
    </citation>
    <scope>NUCLEOTIDE SEQUENCE</scope>
</reference>
<sequence length="32" mass="3908">MNNMNNFRLYITYEYIVGLYILIIAHCKKNKI</sequence>
<dbReference type="EMBL" id="GBXM01105916">
    <property type="protein sequence ID" value="JAH02661.1"/>
    <property type="molecule type" value="Transcribed_RNA"/>
</dbReference>
<keyword evidence="1" id="KW-0812">Transmembrane</keyword>
<keyword evidence="1" id="KW-0472">Membrane</keyword>